<dbReference type="AlphaFoldDB" id="A0A7G7G7K5"/>
<protein>
    <submittedName>
        <fullName evidence="2">PorP/SprF family type IX secretion system membrane protein</fullName>
    </submittedName>
</protein>
<name>A0A7G7G7K5_9BACT</name>
<accession>A0A7G7G7K5</accession>
<dbReference type="EMBL" id="CP055156">
    <property type="protein sequence ID" value="QNF33139.1"/>
    <property type="molecule type" value="Genomic_DNA"/>
</dbReference>
<keyword evidence="3" id="KW-1185">Reference proteome</keyword>
<dbReference type="KEGG" id="aswu:HUW51_10525"/>
<feature type="signal peptide" evidence="1">
    <location>
        <begin position="1"/>
        <end position="19"/>
    </location>
</feature>
<proteinExistence type="predicted"/>
<feature type="chain" id="PRO_5029015807" evidence="1">
    <location>
        <begin position="20"/>
        <end position="324"/>
    </location>
</feature>
<dbReference type="RefSeq" id="WP_185273991.1">
    <property type="nucleotide sequence ID" value="NZ_CP055156.1"/>
</dbReference>
<dbReference type="NCBIfam" id="TIGR03519">
    <property type="entry name" value="T9SS_PorP_fam"/>
    <property type="match status" value="1"/>
</dbReference>
<evidence type="ECO:0000313" key="2">
    <source>
        <dbReference type="EMBL" id="QNF33139.1"/>
    </source>
</evidence>
<gene>
    <name evidence="2" type="ORF">HUW51_10525</name>
</gene>
<evidence type="ECO:0000256" key="1">
    <source>
        <dbReference type="SAM" id="SignalP"/>
    </source>
</evidence>
<dbReference type="Proteomes" id="UP000515237">
    <property type="component" value="Chromosome"/>
</dbReference>
<dbReference type="InterPro" id="IPR019861">
    <property type="entry name" value="PorP/SprF_Bacteroidetes"/>
</dbReference>
<sequence>MKKFILLSILVVSVWSVKAQSRKHMASFSQFGQYFNPSMTGMEGSQLKALYRDQWTGFQDAPRTLFISGEFDLANIKQTGTQASEASVLGAKNAFGLSLLHDTFGPYRENQLFLSYSSQVRLSEKLSLRAGAAVTYNNIYLDYMDLTMDQSNDPEFQDLLSSDNNKINKVDVNVGVTLTAENYYVGYALQDAAEGKLTAKGDYLNRAFPRQHVIQAGYRKALSEQFGVVVNGLYRYDTKLKETLEGQVKGVFNNTFWAGAGYRKDLAYTLTAGVRLNQVKLGYNYESVTGDARQMRNGSSNELVLTYQFNAGSAKDLGKKLVIW</sequence>
<dbReference type="Pfam" id="PF11751">
    <property type="entry name" value="PorP_SprF"/>
    <property type="match status" value="1"/>
</dbReference>
<organism evidence="2 3">
    <name type="scientific">Adhaeribacter swui</name>
    <dbReference type="NCBI Taxonomy" id="2086471"/>
    <lineage>
        <taxon>Bacteria</taxon>
        <taxon>Pseudomonadati</taxon>
        <taxon>Bacteroidota</taxon>
        <taxon>Cytophagia</taxon>
        <taxon>Cytophagales</taxon>
        <taxon>Hymenobacteraceae</taxon>
        <taxon>Adhaeribacter</taxon>
    </lineage>
</organism>
<evidence type="ECO:0000313" key="3">
    <source>
        <dbReference type="Proteomes" id="UP000515237"/>
    </source>
</evidence>
<reference evidence="2 3" key="1">
    <citation type="journal article" date="2018" name="Int. J. Syst. Evol. Microbiol.">
        <title>Adhaeribacter swui sp. nov., isolated from wet mud.</title>
        <authorList>
            <person name="Kim D.U."/>
            <person name="Kim K.W."/>
            <person name="Kang M.S."/>
            <person name="Kim J.Y."/>
            <person name="Jang J.H."/>
            <person name="Kim M.K."/>
        </authorList>
    </citation>
    <scope>NUCLEOTIDE SEQUENCE [LARGE SCALE GENOMIC DNA]</scope>
    <source>
        <strain evidence="2 3">KCTC 52873</strain>
    </source>
</reference>
<keyword evidence="1" id="KW-0732">Signal</keyword>